<protein>
    <recommendedName>
        <fullName evidence="3">Coenzyme A biosynthesis bifunctional protein CoaBC</fullName>
    </recommendedName>
    <alternativeName>
        <fullName evidence="3">DNA/pantothenate metabolism flavoprotein</fullName>
    </alternativeName>
    <alternativeName>
        <fullName evidence="3">Phosphopantothenoylcysteine synthetase/decarboxylase</fullName>
        <shortName evidence="3">PPCS-PPCDC</shortName>
    </alternativeName>
    <domain>
        <recommendedName>
            <fullName evidence="3">Phosphopantothenoylcysteine decarboxylase</fullName>
            <shortName evidence="3">PPC decarboxylase</shortName>
            <shortName evidence="3">PPC-DC</shortName>
            <ecNumber evidence="3">4.1.1.36</ecNumber>
        </recommendedName>
        <alternativeName>
            <fullName evidence="3">CoaC</fullName>
        </alternativeName>
    </domain>
    <domain>
        <recommendedName>
            <fullName evidence="3">Phosphopantothenate--cysteine ligase</fullName>
            <ecNumber evidence="3">6.3.2.5</ecNumber>
        </recommendedName>
        <alternativeName>
            <fullName evidence="3">CoaB</fullName>
        </alternativeName>
        <alternativeName>
            <fullName evidence="3">Phosphopantothenoylcysteine synthetase</fullName>
            <shortName evidence="3">PPC synthetase</shortName>
            <shortName evidence="3">PPC-S</shortName>
        </alternativeName>
    </domain>
</protein>
<feature type="binding site" evidence="3">
    <location>
        <position position="305"/>
    </location>
    <ligand>
        <name>CTP</name>
        <dbReference type="ChEBI" id="CHEBI:37563"/>
    </ligand>
</feature>
<dbReference type="GO" id="GO:0004633">
    <property type="term" value="F:phosphopantothenoylcysteine decarboxylase activity"/>
    <property type="evidence" value="ECO:0007669"/>
    <property type="project" value="UniProtKB-EC"/>
</dbReference>
<comment type="similarity">
    <text evidence="3 4">In the C-terminal section; belongs to the PPC synthetase family.</text>
</comment>
<evidence type="ECO:0000259" key="5">
    <source>
        <dbReference type="Pfam" id="PF02441"/>
    </source>
</evidence>
<dbReference type="GO" id="GO:0004632">
    <property type="term" value="F:phosphopantothenate--cysteine ligase activity"/>
    <property type="evidence" value="ECO:0007669"/>
    <property type="project" value="UniProtKB-EC"/>
</dbReference>
<evidence type="ECO:0000256" key="2">
    <source>
        <dbReference type="ARBA" id="ARBA00023239"/>
    </source>
</evidence>
<comment type="catalytic activity">
    <reaction evidence="3 4">
        <text>(R)-4'-phosphopantothenate + L-cysteine + CTP = N-[(R)-4-phosphopantothenoyl]-L-cysteine + CMP + diphosphate + H(+)</text>
        <dbReference type="Rhea" id="RHEA:19397"/>
        <dbReference type="ChEBI" id="CHEBI:10986"/>
        <dbReference type="ChEBI" id="CHEBI:15378"/>
        <dbReference type="ChEBI" id="CHEBI:33019"/>
        <dbReference type="ChEBI" id="CHEBI:35235"/>
        <dbReference type="ChEBI" id="CHEBI:37563"/>
        <dbReference type="ChEBI" id="CHEBI:59458"/>
        <dbReference type="ChEBI" id="CHEBI:60377"/>
        <dbReference type="EC" id="6.3.2.5"/>
    </reaction>
</comment>
<dbReference type="Gene3D" id="3.40.50.10300">
    <property type="entry name" value="CoaB-like"/>
    <property type="match status" value="1"/>
</dbReference>
<dbReference type="EC" id="4.1.1.36" evidence="3"/>
<comment type="catalytic activity">
    <reaction evidence="3 4">
        <text>N-[(R)-4-phosphopantothenoyl]-L-cysteine + H(+) = (R)-4'-phosphopantetheine + CO2</text>
        <dbReference type="Rhea" id="RHEA:16793"/>
        <dbReference type="ChEBI" id="CHEBI:15378"/>
        <dbReference type="ChEBI" id="CHEBI:16526"/>
        <dbReference type="ChEBI" id="CHEBI:59458"/>
        <dbReference type="ChEBI" id="CHEBI:61723"/>
        <dbReference type="EC" id="4.1.1.36"/>
    </reaction>
</comment>
<evidence type="ECO:0000313" key="8">
    <source>
        <dbReference type="Proteomes" id="UP001519289"/>
    </source>
</evidence>
<organism evidence="7 8">
    <name type="scientific">Symbiobacterium terraclitae</name>
    <dbReference type="NCBI Taxonomy" id="557451"/>
    <lineage>
        <taxon>Bacteria</taxon>
        <taxon>Bacillati</taxon>
        <taxon>Bacillota</taxon>
        <taxon>Clostridia</taxon>
        <taxon>Eubacteriales</taxon>
        <taxon>Symbiobacteriaceae</taxon>
        <taxon>Symbiobacterium</taxon>
    </lineage>
</organism>
<keyword evidence="3" id="KW-0460">Magnesium</keyword>
<dbReference type="EMBL" id="JAGGLG010000047">
    <property type="protein sequence ID" value="MBP2020081.1"/>
    <property type="molecule type" value="Genomic_DNA"/>
</dbReference>
<dbReference type="Gene3D" id="3.40.50.1950">
    <property type="entry name" value="Flavin prenyltransferase-like"/>
    <property type="match status" value="1"/>
</dbReference>
<keyword evidence="3 4" id="KW-0285">Flavoprotein</keyword>
<dbReference type="PANTHER" id="PTHR14359:SF6">
    <property type="entry name" value="PHOSPHOPANTOTHENOYLCYSTEINE DECARBOXYLASE"/>
    <property type="match status" value="1"/>
</dbReference>
<evidence type="ECO:0000256" key="3">
    <source>
        <dbReference type="HAMAP-Rule" id="MF_02225"/>
    </source>
</evidence>
<keyword evidence="2 3" id="KW-0456">Lyase</keyword>
<dbReference type="InterPro" id="IPR035929">
    <property type="entry name" value="CoaB-like_sf"/>
</dbReference>
<comment type="pathway">
    <text evidence="3 4">Cofactor biosynthesis; coenzyme A biosynthesis; CoA from (R)-pantothenate: step 3/5.</text>
</comment>
<comment type="cofactor">
    <cofactor evidence="3">
        <name>Mg(2+)</name>
        <dbReference type="ChEBI" id="CHEBI:18420"/>
    </cofactor>
</comment>
<comment type="similarity">
    <text evidence="3 4">In the N-terminal section; belongs to the HFCD (homo-oligomeric flavin containing Cys decarboxylase) superfamily.</text>
</comment>
<keyword evidence="1 3" id="KW-0210">Decarboxylase</keyword>
<accession>A0ABS4JX47</accession>
<evidence type="ECO:0000256" key="4">
    <source>
        <dbReference type="RuleBase" id="RU364078"/>
    </source>
</evidence>
<feature type="binding site" evidence="3">
    <location>
        <begin position="321"/>
        <end position="324"/>
    </location>
    <ligand>
        <name>CTP</name>
        <dbReference type="ChEBI" id="CHEBI:37563"/>
    </ligand>
</feature>
<feature type="region of interest" description="Phosphopantothenoylcysteine decarboxylase" evidence="3">
    <location>
        <begin position="1"/>
        <end position="206"/>
    </location>
</feature>
<comment type="pathway">
    <text evidence="3 4">Cofactor biosynthesis; coenzyme A biosynthesis; CoA from (R)-pantothenate: step 2/5.</text>
</comment>
<dbReference type="InterPro" id="IPR036551">
    <property type="entry name" value="Flavin_trans-like"/>
</dbReference>
<feature type="domain" description="DNA/pantothenate metabolism flavoprotein C-terminal" evidence="6">
    <location>
        <begin position="202"/>
        <end position="411"/>
    </location>
</feature>
<keyword evidence="3 4" id="KW-0436">Ligase</keyword>
<feature type="region of interest" description="Phosphopantothenate--cysteine ligase" evidence="3">
    <location>
        <begin position="207"/>
        <end position="421"/>
    </location>
</feature>
<feature type="domain" description="Flavoprotein" evidence="5">
    <location>
        <begin position="5"/>
        <end position="178"/>
    </location>
</feature>
<sequence length="421" mass="43848">MLQGKTVLLGVSGGIAAYKAVEICSRLVKLGAEVHVLMTEAATRLVAPLTFQAISGNPVKVDLMGEQVHGHVDHVTLTHRADLLIVAPATANTIARLAGGHAGDWITVTALGVRCPVLLAPAMEAEMYANPLTQRNLRILADLGWTIMEPEEGRLASGLMGKGRLPEPAAIVERALALLGGNPAPGAGCAGAEGAGARTRDLAGRRVLVTAGTTREPFDPVRFIGNRSTGRMGYAIAAAAAARGAEVVLVSGPTSLEPPQGVRVVAVESCLQMLEACLAEFPTADITVAAAAPADYRPATVAPEKIKKAGDELTVTLVKNPDIIAELGRRKRPGQVTVAFAAETEHLLENARQKLVSKHADFVVANDVTAEGAGFGTETNRVVFVTPDGAEELPLMTKREVADRILDRAAALLEGGAHGDA</sequence>
<dbReference type="NCBIfam" id="TIGR00521">
    <property type="entry name" value="coaBC_dfp"/>
    <property type="match status" value="1"/>
</dbReference>
<name>A0ABS4JX47_9FIRM</name>
<dbReference type="InterPro" id="IPR003382">
    <property type="entry name" value="Flavoprotein"/>
</dbReference>
<feature type="binding site" evidence="3">
    <location>
        <position position="354"/>
    </location>
    <ligand>
        <name>CTP</name>
        <dbReference type="ChEBI" id="CHEBI:37563"/>
    </ligand>
</feature>
<dbReference type="SUPFAM" id="SSF52507">
    <property type="entry name" value="Homo-oligomeric flavin-containing Cys decarboxylases, HFCD"/>
    <property type="match status" value="1"/>
</dbReference>
<dbReference type="Proteomes" id="UP001519289">
    <property type="component" value="Unassembled WGS sequence"/>
</dbReference>
<dbReference type="HAMAP" id="MF_02225">
    <property type="entry name" value="CoaBC"/>
    <property type="match status" value="1"/>
</dbReference>
<comment type="caution">
    <text evidence="7">The sequence shown here is derived from an EMBL/GenBank/DDBJ whole genome shotgun (WGS) entry which is preliminary data.</text>
</comment>
<comment type="caution">
    <text evidence="3">Lacks conserved residue(s) required for the propagation of feature annotation.</text>
</comment>
<dbReference type="InterPro" id="IPR005252">
    <property type="entry name" value="CoaBC"/>
</dbReference>
<dbReference type="Pfam" id="PF02441">
    <property type="entry name" value="Flavoprotein"/>
    <property type="match status" value="1"/>
</dbReference>
<feature type="binding site" evidence="3">
    <location>
        <position position="340"/>
    </location>
    <ligand>
        <name>CTP</name>
        <dbReference type="ChEBI" id="CHEBI:37563"/>
    </ligand>
</feature>
<dbReference type="RefSeq" id="WP_209468182.1">
    <property type="nucleotide sequence ID" value="NZ_JAGGLG010000047.1"/>
</dbReference>
<keyword evidence="3 4" id="KW-0288">FMN</keyword>
<feature type="binding site" evidence="3">
    <location>
        <position position="295"/>
    </location>
    <ligand>
        <name>CTP</name>
        <dbReference type="ChEBI" id="CHEBI:37563"/>
    </ligand>
</feature>
<evidence type="ECO:0000259" key="6">
    <source>
        <dbReference type="Pfam" id="PF04127"/>
    </source>
</evidence>
<evidence type="ECO:0000313" key="7">
    <source>
        <dbReference type="EMBL" id="MBP2020081.1"/>
    </source>
</evidence>
<comment type="function">
    <text evidence="3">Catalyzes two sequential steps in the biosynthesis of coenzyme A. In the first step cysteine is conjugated to 4'-phosphopantothenate to form 4-phosphopantothenoylcysteine. In the second step the latter compound is decarboxylated to form 4'-phosphopantotheine.</text>
</comment>
<feature type="binding site" evidence="3">
    <location>
        <position position="358"/>
    </location>
    <ligand>
        <name>CTP</name>
        <dbReference type="ChEBI" id="CHEBI:37563"/>
    </ligand>
</feature>
<dbReference type="InterPro" id="IPR007085">
    <property type="entry name" value="DNA/pantothenate-metab_flavo_C"/>
</dbReference>
<dbReference type="SUPFAM" id="SSF102645">
    <property type="entry name" value="CoaB-like"/>
    <property type="match status" value="1"/>
</dbReference>
<reference evidence="7 8" key="1">
    <citation type="submission" date="2021-03" db="EMBL/GenBank/DDBJ databases">
        <title>Genomic Encyclopedia of Type Strains, Phase IV (KMG-IV): sequencing the most valuable type-strain genomes for metagenomic binning, comparative biology and taxonomic classification.</title>
        <authorList>
            <person name="Goeker M."/>
        </authorList>
    </citation>
    <scope>NUCLEOTIDE SEQUENCE [LARGE SCALE GENOMIC DNA]</scope>
    <source>
        <strain evidence="7 8">DSM 27138</strain>
    </source>
</reference>
<dbReference type="EC" id="6.3.2.5" evidence="3"/>
<gene>
    <name evidence="3" type="primary">coaBC</name>
    <name evidence="7" type="ORF">J2Z79_003535</name>
</gene>
<comment type="cofactor">
    <cofactor evidence="3">
        <name>FMN</name>
        <dbReference type="ChEBI" id="CHEBI:58210"/>
    </cofactor>
    <text evidence="3">Binds 1 FMN per subunit.</text>
</comment>
<keyword evidence="8" id="KW-1185">Reference proteome</keyword>
<keyword evidence="3" id="KW-0511">Multifunctional enzyme</keyword>
<dbReference type="Pfam" id="PF04127">
    <property type="entry name" value="DFP"/>
    <property type="match status" value="1"/>
</dbReference>
<evidence type="ECO:0000256" key="1">
    <source>
        <dbReference type="ARBA" id="ARBA00022793"/>
    </source>
</evidence>
<dbReference type="PANTHER" id="PTHR14359">
    <property type="entry name" value="HOMO-OLIGOMERIC FLAVIN CONTAINING CYS DECARBOXYLASE FAMILY"/>
    <property type="match status" value="1"/>
</dbReference>
<keyword evidence="3" id="KW-0479">Metal-binding</keyword>
<comment type="function">
    <text evidence="4">Catalyzes two steps in the biosynthesis of coenzyme A. In the first step cysteine is conjugated to 4'-phosphopantothenate to form 4-phosphopantothenoylcysteine, in the latter compound is decarboxylated to form 4'-phosphopantotheine.</text>
</comment>
<proteinExistence type="inferred from homology"/>